<reference evidence="2 3" key="1">
    <citation type="submission" date="2018-03" db="EMBL/GenBank/DDBJ databases">
        <title>Bioinformatic expansion and discovery of thiopeptide antibiotics.</title>
        <authorList>
            <person name="Schwalen C.J."/>
            <person name="Hudson G.A."/>
            <person name="Mitchell D.A."/>
        </authorList>
    </citation>
    <scope>NUCLEOTIDE SEQUENCE [LARGE SCALE GENOMIC DNA]</scope>
    <source>
        <strain evidence="2 3">NRRL 8041</strain>
    </source>
</reference>
<name>A0A318NQV1_9ACTN</name>
<protein>
    <submittedName>
        <fullName evidence="2">Uncharacterized protein</fullName>
    </submittedName>
</protein>
<organism evidence="2 3">
    <name type="scientific">Micromonospora arborensis</name>
    <dbReference type="NCBI Taxonomy" id="2116518"/>
    <lineage>
        <taxon>Bacteria</taxon>
        <taxon>Bacillati</taxon>
        <taxon>Actinomycetota</taxon>
        <taxon>Actinomycetes</taxon>
        <taxon>Micromonosporales</taxon>
        <taxon>Micromonosporaceae</taxon>
        <taxon>Micromonospora</taxon>
    </lineage>
</organism>
<gene>
    <name evidence="2" type="ORF">C7C45_00225</name>
</gene>
<accession>A0A318NQV1</accession>
<evidence type="ECO:0000256" key="1">
    <source>
        <dbReference type="SAM" id="MobiDB-lite"/>
    </source>
</evidence>
<feature type="region of interest" description="Disordered" evidence="1">
    <location>
        <begin position="40"/>
        <end position="66"/>
    </location>
</feature>
<dbReference type="Proteomes" id="UP000248333">
    <property type="component" value="Unassembled WGS sequence"/>
</dbReference>
<evidence type="ECO:0000313" key="2">
    <source>
        <dbReference type="EMBL" id="PYC76459.1"/>
    </source>
</evidence>
<sequence length="66" mass="7386">MNRPVPWCVSASDQDRSVVVTRVAVPPRRAVLPWCGKPVRGAQRRATRRDADSKHGPCSQLLLRHS</sequence>
<keyword evidence="3" id="KW-1185">Reference proteome</keyword>
<comment type="caution">
    <text evidence="2">The sequence shown here is derived from an EMBL/GenBank/DDBJ whole genome shotgun (WGS) entry which is preliminary data.</text>
</comment>
<proteinExistence type="predicted"/>
<dbReference type="AlphaFoldDB" id="A0A318NQV1"/>
<dbReference type="OrthoDB" id="3402742at2"/>
<dbReference type="EMBL" id="PYBV01000001">
    <property type="protein sequence ID" value="PYC76459.1"/>
    <property type="molecule type" value="Genomic_DNA"/>
</dbReference>
<evidence type="ECO:0000313" key="3">
    <source>
        <dbReference type="Proteomes" id="UP000248333"/>
    </source>
</evidence>